<dbReference type="EMBL" id="JHEG04000001">
    <property type="protein sequence ID" value="KAF3889248.1"/>
    <property type="molecule type" value="Genomic_DNA"/>
</dbReference>
<keyword evidence="2" id="KW-0812">Transmembrane</keyword>
<reference evidence="3" key="1">
    <citation type="journal article" date="2015" name="Genome Announc.">
        <title>Draft Genome Sequence of Tolypothrix boutellei Strain VB521301.</title>
        <authorList>
            <person name="Chandrababunaidu M.M."/>
            <person name="Singh D."/>
            <person name="Sen D."/>
            <person name="Bhan S."/>
            <person name="Das S."/>
            <person name="Gupta A."/>
            <person name="Adhikary S.P."/>
            <person name="Tripathy S."/>
        </authorList>
    </citation>
    <scope>NUCLEOTIDE SEQUENCE</scope>
    <source>
        <strain evidence="3">VB521301</strain>
    </source>
</reference>
<feature type="compositionally biased region" description="Polar residues" evidence="1">
    <location>
        <begin position="59"/>
        <end position="83"/>
    </location>
</feature>
<evidence type="ECO:0000313" key="4">
    <source>
        <dbReference type="Proteomes" id="UP000029738"/>
    </source>
</evidence>
<feature type="compositionally biased region" description="Polar residues" evidence="1">
    <location>
        <begin position="195"/>
        <end position="206"/>
    </location>
</feature>
<dbReference type="Proteomes" id="UP000029738">
    <property type="component" value="Unassembled WGS sequence"/>
</dbReference>
<evidence type="ECO:0000256" key="1">
    <source>
        <dbReference type="SAM" id="MobiDB-lite"/>
    </source>
</evidence>
<feature type="region of interest" description="Disordered" evidence="1">
    <location>
        <begin position="1"/>
        <end position="85"/>
    </location>
</feature>
<feature type="compositionally biased region" description="Polar residues" evidence="1">
    <location>
        <begin position="15"/>
        <end position="27"/>
    </location>
</feature>
<feature type="region of interest" description="Disordered" evidence="1">
    <location>
        <begin position="193"/>
        <end position="216"/>
    </location>
</feature>
<feature type="transmembrane region" description="Helical" evidence="2">
    <location>
        <begin position="372"/>
        <end position="392"/>
    </location>
</feature>
<sequence>MIYKRSQKSVRHSSMLKNQSRIAQPSLETLKETHSLLSPKKSIASIPNKAERESIRRSLFQQSAGTSSEQVVQRTTTQSSNSYDPVDEVLTEYHQSSDRDAIDEVLAEYYQSSDRDAIDEVLAEYYQSSDRDAIDEVLAGYHQSSDRDAIDEVLAGYHQSSDRDAIDEVLAGYHQSSDRDAIDEVLAQEQEPLATAQSSEEITANSVAAEHSKPEKKAGWFEKAANAIFIKKHNTAAKNTFKDTATTATQAVASTTNSAAGHSGILTHSANLISGTVNTGASASLSGVSAFRSGRQAFRAYQRSQVAQNYADKFDAESTDEDSKKLAAISQYMAQKQRRRAKWLGSSAGLSSAATVAGIGSVVTGVATPPGLALGAVSLVFGGASSLASVVPKGKGLYKRSKGTKGKNRKANATELYELAKKGHEPSLQFLLEPKIGVLQQGTRPHMNADGFYAEDLQDESKRKFIIKYIQQKMRS</sequence>
<protein>
    <submittedName>
        <fullName evidence="3">Uncharacterized protein</fullName>
    </submittedName>
</protein>
<accession>A0A8S9TAV0</accession>
<dbReference type="RefSeq" id="WP_167844776.1">
    <property type="nucleotide sequence ID" value="NZ_JHEG04000001.1"/>
</dbReference>
<gene>
    <name evidence="3" type="ORF">DA73_0400030020</name>
</gene>
<feature type="compositionally biased region" description="Basic residues" evidence="1">
    <location>
        <begin position="1"/>
        <end position="11"/>
    </location>
</feature>
<evidence type="ECO:0000313" key="3">
    <source>
        <dbReference type="EMBL" id="KAF3889248.1"/>
    </source>
</evidence>
<keyword evidence="2" id="KW-1133">Transmembrane helix</keyword>
<reference evidence="3" key="2">
    <citation type="submission" date="2019-11" db="EMBL/GenBank/DDBJ databases">
        <title>Improved Assembly of Tolypothrix boutellei genome.</title>
        <authorList>
            <person name="Sarangi A.N."/>
            <person name="Mukherjee M."/>
            <person name="Ghosh S."/>
            <person name="Singh D."/>
            <person name="Das A."/>
            <person name="Kant S."/>
            <person name="Prusty A."/>
            <person name="Tripathy S."/>
        </authorList>
    </citation>
    <scope>NUCLEOTIDE SEQUENCE</scope>
    <source>
        <strain evidence="3">VB521301</strain>
    </source>
</reference>
<comment type="caution">
    <text evidence="3">The sequence shown here is derived from an EMBL/GenBank/DDBJ whole genome shotgun (WGS) entry which is preliminary data.</text>
</comment>
<organism evidence="3 4">
    <name type="scientific">Tolypothrix bouteillei VB521301</name>
    <dbReference type="NCBI Taxonomy" id="1479485"/>
    <lineage>
        <taxon>Bacteria</taxon>
        <taxon>Bacillati</taxon>
        <taxon>Cyanobacteriota</taxon>
        <taxon>Cyanophyceae</taxon>
        <taxon>Nostocales</taxon>
        <taxon>Tolypothrichaceae</taxon>
        <taxon>Tolypothrix</taxon>
    </lineage>
</organism>
<evidence type="ECO:0000256" key="2">
    <source>
        <dbReference type="SAM" id="Phobius"/>
    </source>
</evidence>
<name>A0A8S9TAV0_9CYAN</name>
<keyword evidence="2" id="KW-0472">Membrane</keyword>
<proteinExistence type="predicted"/>
<feature type="transmembrane region" description="Helical" evidence="2">
    <location>
        <begin position="343"/>
        <end position="366"/>
    </location>
</feature>
<keyword evidence="4" id="KW-1185">Reference proteome</keyword>
<dbReference type="AlphaFoldDB" id="A0A8S9TAV0"/>